<dbReference type="EMBL" id="JBANDC010000012">
    <property type="protein sequence ID" value="MEM4989205.1"/>
    <property type="molecule type" value="Genomic_DNA"/>
</dbReference>
<comment type="function">
    <text evidence="1">Involved in peptidolytic degradation of cyclic heptapeptide hepatotoxin microcystin (MC).</text>
</comment>
<comment type="cofactor">
    <cofactor evidence="1">
        <name>Zn(2+)</name>
        <dbReference type="ChEBI" id="CHEBI:29105"/>
    </cofactor>
    <text evidence="1">Binds 1 zinc ion per subunit.</text>
</comment>
<proteinExistence type="inferred from homology"/>
<feature type="domain" description="Microcystin LR degradation protein MlrC N-terminal" evidence="3">
    <location>
        <begin position="4"/>
        <end position="286"/>
    </location>
</feature>
<evidence type="ECO:0000256" key="1">
    <source>
        <dbReference type="PIRNR" id="PIRNR012702"/>
    </source>
</evidence>
<name>A0ABU9PYX2_9BURK</name>
<evidence type="ECO:0000259" key="3">
    <source>
        <dbReference type="Pfam" id="PF07364"/>
    </source>
</evidence>
<comment type="caution">
    <text evidence="4">The sequence shown here is derived from an EMBL/GenBank/DDBJ whole genome shotgun (WGS) entry which is preliminary data.</text>
</comment>
<dbReference type="InterPro" id="IPR009197">
    <property type="entry name" value="MlrC"/>
</dbReference>
<gene>
    <name evidence="4" type="ORF">V8G57_17585</name>
</gene>
<dbReference type="Proteomes" id="UP001495910">
    <property type="component" value="Unassembled WGS sequence"/>
</dbReference>
<evidence type="ECO:0000313" key="5">
    <source>
        <dbReference type="Proteomes" id="UP001495910"/>
    </source>
</evidence>
<comment type="similarity">
    <text evidence="1">Belongs to the peptidase M81 family.</text>
</comment>
<feature type="domain" description="Microcystin LR degradation protein MlrC C-terminal" evidence="2">
    <location>
        <begin position="300"/>
        <end position="482"/>
    </location>
</feature>
<keyword evidence="5" id="KW-1185">Reference proteome</keyword>
<keyword evidence="1" id="KW-0645">Protease</keyword>
<organism evidence="4 5">
    <name type="scientific">Collimonas rhizosphaerae</name>
    <dbReference type="NCBI Taxonomy" id="3126357"/>
    <lineage>
        <taxon>Bacteria</taxon>
        <taxon>Pseudomonadati</taxon>
        <taxon>Pseudomonadota</taxon>
        <taxon>Betaproteobacteria</taxon>
        <taxon>Burkholderiales</taxon>
        <taxon>Oxalobacteraceae</taxon>
        <taxon>Collimonas</taxon>
    </lineage>
</organism>
<dbReference type="Pfam" id="PF07171">
    <property type="entry name" value="MlrC_C"/>
    <property type="match status" value="1"/>
</dbReference>
<keyword evidence="1" id="KW-0378">Hydrolase</keyword>
<dbReference type="Pfam" id="PF07364">
    <property type="entry name" value="DUF1485"/>
    <property type="match status" value="1"/>
</dbReference>
<dbReference type="PIRSF" id="PIRSF012702">
    <property type="entry name" value="UCP012702"/>
    <property type="match status" value="1"/>
</dbReference>
<sequence>MPLKIVVARLNHETNTFSPIPTPLEAFAPQWGASAFLDQQGARTAMGGFLDVAAALGADIVTPLAAMASPSAAVAADAYTLMCDAIVRAVEDGCDAIMLDLHGAMVAENAEDGEGVLLERIRKIAPRTPLCVALDLHGNVTGKMVANADIMVSFKTYPHIDMYETGAHAGRLLAEMLQGQCRPLLGWRQLPLLAATLASNTSLSAMQRAVQAAKAAETEAGVLAVSVLAGFPLSDFRDAGMSVVVVADNDAALADRVAARIAGSIWDERADFVYDSKPLVQSLANAREMAAAAGQGPVLLLDHSDNVMSGGTCNTMDVLEAVLAAGMSDIGVGPVSDPEAVAELMAVGVGGRATIRLGNKVALLAQGIEKTPLTLSGTVLAISDGRFQVTGPIYTGSAMQMGKSVLFDTGEAQIVVTEERVEPYDLGVFTSLGLDPAGKTYLILKSRMYCRPVFVPISKGLEECDSDSGGPTSSNFKLFPIRNVRRPVYPLDLDTSWQAGKLSMPA</sequence>
<evidence type="ECO:0000313" key="4">
    <source>
        <dbReference type="EMBL" id="MEM4989205.1"/>
    </source>
</evidence>
<keyword evidence="1" id="KW-0479">Metal-binding</keyword>
<protein>
    <recommendedName>
        <fullName evidence="1">Microcystinase C</fullName>
        <shortName evidence="1">MlrC</shortName>
    </recommendedName>
</protein>
<keyword evidence="1" id="KW-0482">Metalloprotease</keyword>
<dbReference type="InterPro" id="IPR015995">
    <property type="entry name" value="MlrC_N"/>
</dbReference>
<reference evidence="4 5" key="1">
    <citation type="submission" date="2024-02" db="EMBL/GenBank/DDBJ databases">
        <title>Draft genome sequence of Collimonas sp. strain H4R21, an effective mineral-weathering bacterial strain isolated from the beech rhizosphere.</title>
        <authorList>
            <person name="Morin E."/>
            <person name="Uroz S."/>
            <person name="Leveau J.H.J."/>
            <person name="Kumar R."/>
            <person name="Rey M.W."/>
            <person name="Pham J."/>
        </authorList>
    </citation>
    <scope>NUCLEOTIDE SEQUENCE [LARGE SCALE GENOMIC DNA]</scope>
    <source>
        <strain evidence="4 5">H4R21</strain>
    </source>
</reference>
<dbReference type="InterPro" id="IPR010799">
    <property type="entry name" value="MlrC_C"/>
</dbReference>
<accession>A0ABU9PYX2</accession>
<dbReference type="RefSeq" id="WP_342830474.1">
    <property type="nucleotide sequence ID" value="NZ_JBANDC010000012.1"/>
</dbReference>
<evidence type="ECO:0000259" key="2">
    <source>
        <dbReference type="Pfam" id="PF07171"/>
    </source>
</evidence>